<feature type="compositionally biased region" description="Pro residues" evidence="1">
    <location>
        <begin position="101"/>
        <end position="110"/>
    </location>
</feature>
<feature type="chain" id="PRO_5025609981" description="Cell envelope biogenesis protein TolA" evidence="2">
    <location>
        <begin position="25"/>
        <end position="110"/>
    </location>
</feature>
<reference evidence="3" key="1">
    <citation type="submission" date="2019-12" db="EMBL/GenBank/DDBJ databases">
        <authorList>
            <person name="Cremers G."/>
        </authorList>
    </citation>
    <scope>NUCLEOTIDE SEQUENCE</scope>
    <source>
        <strain evidence="3">Vvax</strain>
    </source>
</reference>
<evidence type="ECO:0008006" key="4">
    <source>
        <dbReference type="Google" id="ProtNLM"/>
    </source>
</evidence>
<organism evidence="3">
    <name type="scientific">Variovorax paradoxus</name>
    <dbReference type="NCBI Taxonomy" id="34073"/>
    <lineage>
        <taxon>Bacteria</taxon>
        <taxon>Pseudomonadati</taxon>
        <taxon>Pseudomonadota</taxon>
        <taxon>Betaproteobacteria</taxon>
        <taxon>Burkholderiales</taxon>
        <taxon>Comamonadaceae</taxon>
        <taxon>Variovorax</taxon>
    </lineage>
</organism>
<feature type="compositionally biased region" description="Basic and acidic residues" evidence="1">
    <location>
        <begin position="86"/>
        <end position="98"/>
    </location>
</feature>
<feature type="signal peptide" evidence="2">
    <location>
        <begin position="1"/>
        <end position="24"/>
    </location>
</feature>
<proteinExistence type="predicted"/>
<evidence type="ECO:0000313" key="3">
    <source>
        <dbReference type="EMBL" id="CAA2106671.1"/>
    </source>
</evidence>
<accession>A0A679J2W4</accession>
<sequence length="110" mass="11144">MKKLAKLAPVLMAAMLVAAGSAAAQSNPPGAAVPPNTPGVATGKSEMAGEARKDRRAPGMVRGQPGDEARTPEGGAIGNDRAAQAGERRAETRDERRPGKPKPVPGGTPK</sequence>
<protein>
    <recommendedName>
        <fullName evidence="4">Cell envelope biogenesis protein TolA</fullName>
    </recommendedName>
</protein>
<feature type="compositionally biased region" description="Low complexity" evidence="1">
    <location>
        <begin position="20"/>
        <end position="30"/>
    </location>
</feature>
<evidence type="ECO:0000256" key="2">
    <source>
        <dbReference type="SAM" id="SignalP"/>
    </source>
</evidence>
<dbReference type="EMBL" id="LR743507">
    <property type="protein sequence ID" value="CAA2106671.1"/>
    <property type="molecule type" value="Genomic_DNA"/>
</dbReference>
<feature type="compositionally biased region" description="Basic and acidic residues" evidence="1">
    <location>
        <begin position="47"/>
        <end position="57"/>
    </location>
</feature>
<gene>
    <name evidence="3" type="ORF">VVAX_03855</name>
</gene>
<keyword evidence="2" id="KW-0732">Signal</keyword>
<feature type="region of interest" description="Disordered" evidence="1">
    <location>
        <begin position="20"/>
        <end position="110"/>
    </location>
</feature>
<evidence type="ECO:0000256" key="1">
    <source>
        <dbReference type="SAM" id="MobiDB-lite"/>
    </source>
</evidence>
<dbReference type="AlphaFoldDB" id="A0A679J2W4"/>
<dbReference type="RefSeq" id="WP_339091420.1">
    <property type="nucleotide sequence ID" value="NZ_LR743507.1"/>
</dbReference>
<name>A0A679J2W4_VARPD</name>